<evidence type="ECO:0000313" key="2">
    <source>
        <dbReference type="Proteomes" id="UP001054945"/>
    </source>
</evidence>
<protein>
    <submittedName>
        <fullName evidence="1">Uncharacterized protein</fullName>
    </submittedName>
</protein>
<dbReference type="Proteomes" id="UP001054945">
    <property type="component" value="Unassembled WGS sequence"/>
</dbReference>
<sequence length="110" mass="12685">MWADICTLPNANSSSSMLTKCLDSLKKCFLFSCASIRDFKLSLPHELSKRVKHWWGTYLVSKDMHQAFTGATTDFQWLQLCKGNMRVIIVMVKMTDIHIIIGLKWLLAEF</sequence>
<evidence type="ECO:0000313" key="1">
    <source>
        <dbReference type="EMBL" id="GIY81182.1"/>
    </source>
</evidence>
<comment type="caution">
    <text evidence="1">The sequence shown here is derived from an EMBL/GenBank/DDBJ whole genome shotgun (WGS) entry which is preliminary data.</text>
</comment>
<reference evidence="1 2" key="1">
    <citation type="submission" date="2021-06" db="EMBL/GenBank/DDBJ databases">
        <title>Caerostris extrusa draft genome.</title>
        <authorList>
            <person name="Kono N."/>
            <person name="Arakawa K."/>
        </authorList>
    </citation>
    <scope>NUCLEOTIDE SEQUENCE [LARGE SCALE GENOMIC DNA]</scope>
</reference>
<proteinExistence type="predicted"/>
<keyword evidence="2" id="KW-1185">Reference proteome</keyword>
<gene>
    <name evidence="1" type="ORF">CEXT_539891</name>
</gene>
<dbReference type="AlphaFoldDB" id="A0AAV4WEW7"/>
<name>A0AAV4WEW7_CAEEX</name>
<organism evidence="1 2">
    <name type="scientific">Caerostris extrusa</name>
    <name type="common">Bark spider</name>
    <name type="synonym">Caerostris bankana</name>
    <dbReference type="NCBI Taxonomy" id="172846"/>
    <lineage>
        <taxon>Eukaryota</taxon>
        <taxon>Metazoa</taxon>
        <taxon>Ecdysozoa</taxon>
        <taxon>Arthropoda</taxon>
        <taxon>Chelicerata</taxon>
        <taxon>Arachnida</taxon>
        <taxon>Araneae</taxon>
        <taxon>Araneomorphae</taxon>
        <taxon>Entelegynae</taxon>
        <taxon>Araneoidea</taxon>
        <taxon>Araneidae</taxon>
        <taxon>Caerostris</taxon>
    </lineage>
</organism>
<dbReference type="EMBL" id="BPLR01016090">
    <property type="protein sequence ID" value="GIY81182.1"/>
    <property type="molecule type" value="Genomic_DNA"/>
</dbReference>
<accession>A0AAV4WEW7</accession>